<dbReference type="InterPro" id="IPR017853">
    <property type="entry name" value="GH"/>
</dbReference>
<dbReference type="Proteomes" id="UP000440614">
    <property type="component" value="Unassembled WGS sequence"/>
</dbReference>
<comment type="caution">
    <text evidence="10">The sequence shown here is derived from an EMBL/GenBank/DDBJ whole genome shotgun (WGS) entry which is preliminary data.</text>
</comment>
<dbReference type="EMBL" id="QSJP01000042">
    <property type="protein sequence ID" value="RHD79809.1"/>
    <property type="molecule type" value="Genomic_DNA"/>
</dbReference>
<dbReference type="KEGG" id="btho:Btheta7330_00053"/>
<keyword evidence="3 5" id="KW-0378">Hydrolase</keyword>
<dbReference type="EMBL" id="JAQNVG010000122">
    <property type="protein sequence ID" value="MDC2239589.1"/>
    <property type="molecule type" value="Genomic_DNA"/>
</dbReference>
<dbReference type="InterPro" id="IPR013785">
    <property type="entry name" value="Aldolase_TIM"/>
</dbReference>
<dbReference type="AlphaFoldDB" id="A0A0P0FHB8"/>
<evidence type="ECO:0000256" key="4">
    <source>
        <dbReference type="ARBA" id="ARBA00023295"/>
    </source>
</evidence>
<comment type="catalytic activity">
    <reaction evidence="5">
        <text>Hydrolysis of terminal, non-reducing alpha-D-galactose residues in alpha-D-galactosides, including galactose oligosaccharides, galactomannans and galactolipids.</text>
        <dbReference type="EC" id="3.2.1.22"/>
    </reaction>
</comment>
<comment type="similarity">
    <text evidence="1 5">Belongs to the glycosyl hydrolase 27 family.</text>
</comment>
<evidence type="ECO:0000256" key="1">
    <source>
        <dbReference type="ARBA" id="ARBA00009743"/>
    </source>
</evidence>
<dbReference type="PRINTS" id="PR00740">
    <property type="entry name" value="GLHYDRLASE27"/>
</dbReference>
<dbReference type="Pfam" id="PF17801">
    <property type="entry name" value="Melibiase_C"/>
    <property type="match status" value="1"/>
</dbReference>
<dbReference type="EMBL" id="WCSY01000023">
    <property type="protein sequence ID" value="KAB4307759.1"/>
    <property type="molecule type" value="Genomic_DNA"/>
</dbReference>
<dbReference type="Proteomes" id="UP001217776">
    <property type="component" value="Unassembled WGS sequence"/>
</dbReference>
<feature type="domain" description="Alpha galactosidase C-terminal" evidence="7">
    <location>
        <begin position="427"/>
        <end position="465"/>
    </location>
</feature>
<dbReference type="InterPro" id="IPR015919">
    <property type="entry name" value="Cadherin-like_sf"/>
</dbReference>
<dbReference type="RefSeq" id="WP_062694141.1">
    <property type="nucleotide sequence ID" value="NZ_BAABXH010000001.1"/>
</dbReference>
<evidence type="ECO:0000313" key="10">
    <source>
        <dbReference type="EMBL" id="RHD79809.1"/>
    </source>
</evidence>
<evidence type="ECO:0000313" key="8">
    <source>
        <dbReference type="EMBL" id="KAB4307759.1"/>
    </source>
</evidence>
<dbReference type="Pfam" id="PF05345">
    <property type="entry name" value="He_PIG"/>
    <property type="match status" value="1"/>
</dbReference>
<proteinExistence type="inferred from homology"/>
<dbReference type="GO" id="GO:0016020">
    <property type="term" value="C:membrane"/>
    <property type="evidence" value="ECO:0007669"/>
    <property type="project" value="InterPro"/>
</dbReference>
<keyword evidence="2 6" id="KW-0732">Signal</keyword>
<dbReference type="PANTHER" id="PTHR11452:SF75">
    <property type="entry name" value="ALPHA-GALACTOSIDASE MEL1"/>
    <property type="match status" value="1"/>
</dbReference>
<dbReference type="GO" id="GO:0004557">
    <property type="term" value="F:alpha-galactosidase activity"/>
    <property type="evidence" value="ECO:0007669"/>
    <property type="project" value="UniProtKB-EC"/>
</dbReference>
<dbReference type="InterPro" id="IPR002241">
    <property type="entry name" value="Glyco_hydro_27"/>
</dbReference>
<dbReference type="InterPro" id="IPR013783">
    <property type="entry name" value="Ig-like_fold"/>
</dbReference>
<dbReference type="Gene3D" id="3.20.20.70">
    <property type="entry name" value="Aldolase class I"/>
    <property type="match status" value="1"/>
</dbReference>
<evidence type="ECO:0000256" key="6">
    <source>
        <dbReference type="SAM" id="SignalP"/>
    </source>
</evidence>
<dbReference type="Proteomes" id="UP000284785">
    <property type="component" value="Unassembled WGS sequence"/>
</dbReference>
<dbReference type="FunFam" id="3.20.20.70:FF:000286">
    <property type="entry name" value="Alpha-galactosidase"/>
    <property type="match status" value="1"/>
</dbReference>
<keyword evidence="4 5" id="KW-0326">Glycosidase</keyword>
<dbReference type="GO" id="GO:0005509">
    <property type="term" value="F:calcium ion binding"/>
    <property type="evidence" value="ECO:0007669"/>
    <property type="project" value="InterPro"/>
</dbReference>
<dbReference type="GO" id="GO:0005975">
    <property type="term" value="P:carbohydrate metabolic process"/>
    <property type="evidence" value="ECO:0007669"/>
    <property type="project" value="InterPro"/>
</dbReference>
<evidence type="ECO:0000259" key="7">
    <source>
        <dbReference type="Pfam" id="PF17801"/>
    </source>
</evidence>
<dbReference type="Gene3D" id="2.60.40.1180">
    <property type="entry name" value="Golgi alpha-mannosidase II"/>
    <property type="match status" value="1"/>
</dbReference>
<evidence type="ECO:0000256" key="5">
    <source>
        <dbReference type="RuleBase" id="RU361168"/>
    </source>
</evidence>
<dbReference type="CDD" id="cd14792">
    <property type="entry name" value="GH27"/>
    <property type="match status" value="1"/>
</dbReference>
<dbReference type="PANTHER" id="PTHR11452">
    <property type="entry name" value="ALPHA-GALACTOSIDASE/ALPHA-N-ACETYLGALACTOSAMINIDASE"/>
    <property type="match status" value="1"/>
</dbReference>
<dbReference type="SUPFAM" id="SSF49313">
    <property type="entry name" value="Cadherin-like"/>
    <property type="match status" value="1"/>
</dbReference>
<dbReference type="Gene3D" id="2.60.40.10">
    <property type="entry name" value="Immunoglobulins"/>
    <property type="match status" value="1"/>
</dbReference>
<gene>
    <name evidence="10" type="ORF">DW780_26895</name>
    <name evidence="8" type="ORF">GAO51_21050</name>
    <name evidence="9" type="ORF">PO127_28020</name>
</gene>
<dbReference type="Pfam" id="PF16499">
    <property type="entry name" value="Melibiase_2"/>
    <property type="match status" value="1"/>
</dbReference>
<reference evidence="10 11" key="1">
    <citation type="submission" date="2018-08" db="EMBL/GenBank/DDBJ databases">
        <title>A genome reference for cultivated species of the human gut microbiota.</title>
        <authorList>
            <person name="Zou Y."/>
            <person name="Xue W."/>
            <person name="Luo G."/>
        </authorList>
    </citation>
    <scope>NUCLEOTIDE SEQUENCE [LARGE SCALE GENOMIC DNA]</scope>
    <source>
        <strain evidence="10 11">AM30-26</strain>
    </source>
</reference>
<evidence type="ECO:0000256" key="3">
    <source>
        <dbReference type="ARBA" id="ARBA00022801"/>
    </source>
</evidence>
<evidence type="ECO:0000313" key="9">
    <source>
        <dbReference type="EMBL" id="MDC2239589.1"/>
    </source>
</evidence>
<dbReference type="EC" id="3.2.1.22" evidence="5"/>
<organism evidence="10 11">
    <name type="scientific">Bacteroides thetaiotaomicron</name>
    <dbReference type="NCBI Taxonomy" id="818"/>
    <lineage>
        <taxon>Bacteria</taxon>
        <taxon>Pseudomonadati</taxon>
        <taxon>Bacteroidota</taxon>
        <taxon>Bacteroidia</taxon>
        <taxon>Bacteroidales</taxon>
        <taxon>Bacteroidaceae</taxon>
        <taxon>Bacteroides</taxon>
    </lineage>
</organism>
<protein>
    <recommendedName>
        <fullName evidence="5">Alpha-galactosidase</fullName>
        <ecNumber evidence="5">3.2.1.22</ecNumber>
    </recommendedName>
    <alternativeName>
        <fullName evidence="5">Melibiase</fullName>
    </alternativeName>
</protein>
<evidence type="ECO:0000256" key="2">
    <source>
        <dbReference type="ARBA" id="ARBA00022729"/>
    </source>
</evidence>
<evidence type="ECO:0000313" key="12">
    <source>
        <dbReference type="Proteomes" id="UP000440614"/>
    </source>
</evidence>
<keyword evidence="5" id="KW-1015">Disulfide bond</keyword>
<feature type="signal peptide" evidence="6">
    <location>
        <begin position="1"/>
        <end position="23"/>
    </location>
</feature>
<dbReference type="InterPro" id="IPR041233">
    <property type="entry name" value="Melibiase_C"/>
</dbReference>
<sequence length="503" mass="55669">MNQTRCIVILSILALFVASVSVAGNISLPDASQKVFEGKPCINSPRAIGNYPASPFLFYIPTTGQRPMEWSAEKLPKGLKLDSKTGIITGSVASKGEYTVTLKAKNALGTSTEKLVIRIGDDLLLTPPMGWNSWNTFGRHLTEELVLQTADALVANGMRDLGYSYINIDDFWQLPERGADGHLQINKDKFPRGIKYVADYLHERGFKLGIYSDAADKTCGGVCGSYGYEEVDAKDFASWGVDLLKYDYCNAPVDRVEAMERYAKMGKALRGTGRSIVFSICEWGQREPWKWAKQVGGHLWRVSGDIGDVWNREANKLGGLRGILNILEINAPLSEYGGPSGWNDPDMLVVGIGGKSMSIGYESEGCTHEQYKSHFALWCMMASPLLCGNDVRSMNDSTLQVLLDRDLIAINQDVLGKQAERSIRADHYDIWVKPLADGRKAVACFNRADTPRTIELNSKTVEDLSLEQVYSLDSRSMENAANNIMVDLAPYQCKVYICGKPKK</sequence>
<evidence type="ECO:0000313" key="11">
    <source>
        <dbReference type="Proteomes" id="UP000284785"/>
    </source>
</evidence>
<reference evidence="9" key="3">
    <citation type="submission" date="2022-10" db="EMBL/GenBank/DDBJ databases">
        <title>Human gut microbiome strain richness.</title>
        <authorList>
            <person name="Chen-Liaw A."/>
        </authorList>
    </citation>
    <scope>NUCLEOTIDE SEQUENCE</scope>
    <source>
        <strain evidence="9">1001283st1_A3_1001283B150304_161114</strain>
    </source>
</reference>
<dbReference type="SUPFAM" id="SSF51011">
    <property type="entry name" value="Glycosyl hydrolase domain"/>
    <property type="match status" value="1"/>
</dbReference>
<dbReference type="SUPFAM" id="SSF51445">
    <property type="entry name" value="(Trans)glycosidases"/>
    <property type="match status" value="1"/>
</dbReference>
<accession>A0A0P0FHB8</accession>
<feature type="chain" id="PRO_5042330257" description="Alpha-galactosidase" evidence="6">
    <location>
        <begin position="24"/>
        <end position="503"/>
    </location>
</feature>
<reference evidence="8 12" key="2">
    <citation type="journal article" date="2019" name="Nat. Med.">
        <title>A library of human gut bacterial isolates paired with longitudinal multiomics data enables mechanistic microbiome research.</title>
        <authorList>
            <person name="Poyet M."/>
            <person name="Groussin M."/>
            <person name="Gibbons S.M."/>
            <person name="Avila-Pacheco J."/>
            <person name="Jiang X."/>
            <person name="Kearney S.M."/>
            <person name="Perrotta A.R."/>
            <person name="Berdy B."/>
            <person name="Zhao S."/>
            <person name="Lieberman T.D."/>
            <person name="Swanson P.K."/>
            <person name="Smith M."/>
            <person name="Roesemann S."/>
            <person name="Alexander J.E."/>
            <person name="Rich S.A."/>
            <person name="Livny J."/>
            <person name="Vlamakis H."/>
            <person name="Clish C."/>
            <person name="Bullock K."/>
            <person name="Deik A."/>
            <person name="Scott J."/>
            <person name="Pierce K.A."/>
            <person name="Xavier R.J."/>
            <person name="Alm E.J."/>
        </authorList>
    </citation>
    <scope>NUCLEOTIDE SEQUENCE [LARGE SCALE GENOMIC DNA]</scope>
    <source>
        <strain evidence="8 12">BIOML-A188</strain>
    </source>
</reference>
<name>A0A0P0FHB8_BACT4</name>
<dbReference type="InterPro" id="IPR013780">
    <property type="entry name" value="Glyco_hydro_b"/>
</dbReference>